<feature type="compositionally biased region" description="Low complexity" evidence="1">
    <location>
        <begin position="191"/>
        <end position="234"/>
    </location>
</feature>
<dbReference type="EMBL" id="SEKV01000370">
    <property type="protein sequence ID" value="TFY58278.1"/>
    <property type="molecule type" value="Genomic_DNA"/>
</dbReference>
<dbReference type="Proteomes" id="UP000298390">
    <property type="component" value="Unassembled WGS sequence"/>
</dbReference>
<feature type="compositionally biased region" description="Polar residues" evidence="1">
    <location>
        <begin position="617"/>
        <end position="631"/>
    </location>
</feature>
<gene>
    <name evidence="3" type="ORF">EVJ58_g6509</name>
</gene>
<feature type="region of interest" description="Disordered" evidence="1">
    <location>
        <begin position="153"/>
        <end position="241"/>
    </location>
</feature>
<reference evidence="3 4" key="1">
    <citation type="submission" date="2019-01" db="EMBL/GenBank/DDBJ databases">
        <title>Genome sequencing of the rare red list fungi Fomitopsis rosea.</title>
        <authorList>
            <person name="Buettner E."/>
            <person name="Kellner H."/>
        </authorList>
    </citation>
    <scope>NUCLEOTIDE SEQUENCE [LARGE SCALE GENOMIC DNA]</scope>
    <source>
        <strain evidence="3 4">DSM 105464</strain>
    </source>
</reference>
<accession>A0A4Y9Y8Q8</accession>
<evidence type="ECO:0000313" key="4">
    <source>
        <dbReference type="Proteomes" id="UP000298390"/>
    </source>
</evidence>
<feature type="compositionally biased region" description="Acidic residues" evidence="1">
    <location>
        <begin position="573"/>
        <end position="593"/>
    </location>
</feature>
<feature type="region of interest" description="Disordered" evidence="1">
    <location>
        <begin position="498"/>
        <end position="681"/>
    </location>
</feature>
<evidence type="ECO:0000256" key="1">
    <source>
        <dbReference type="SAM" id="MobiDB-lite"/>
    </source>
</evidence>
<feature type="compositionally biased region" description="Low complexity" evidence="1">
    <location>
        <begin position="436"/>
        <end position="446"/>
    </location>
</feature>
<sequence>METRSLPVRALYTINISPQYMLARCDETMDVEIIRPAPRAGDPDDVDAVAFGRIPLRPCLEAICDASPELLLDPNRDFSVYVRDPLESYSQGHPPDSLGVALGLGLLSRGLRDSGSKKVVGTLMNDSSGEDALQVLLTVKECAVKPGQPKWANERRSLLSTTPLPMRASSSTSKSTSTTSRSKSSDHKQAKSASSTSRSTSGTSSAKRSSSSQVSSSVTSAQTAATSHSTNAASQPPAESNPSALHTLLCALAATPGKNSGLLGAISSIDASATTGSAESTSQPNSALVDALRVLLSAPQAPVAPPGTVSPADLTRNPTSSSAATQSQSVPGHASGAQTQTPATLRFLTAPGPLALPQAFTSYFSSRLAAAYVNVKQQPPEDDEIVFLDKENVNPSAFKKKERDGKGKEVCKLPSAASTTVPGPGSGVLPTPAPTPATGATELPPTQRARTSKEQPAAEGQDDHHRSRTTSSSISIDAHYRDHTIYHPVIPIPKLRELEHSSSPSSSSSQGAAGLGGRGMKRKRTLSEIMEEKERERKRTLTSSAETADAENAVGSPGSSSPGHSPRDKVDGDDWGAEEAAEMADDPDADNEEPTSQLTPRAVCTGGGVAKPEASAPTPTESDFPTPTTSELGLDAGESAATSEEQPPCEAGTAYADPSIVHSQSSEGTEDDSTTLGQGSTDAFSGLSSDFADWMGGLSEPNYNPAEWFGTDSDSLASSELEALLSDLPAGGVGEPAVNGCLDDAEVAAFWESLKPLMSVDSGVNEGEAGQAGAVGVSAEKLAENIQSLLGGCVL</sequence>
<dbReference type="AlphaFoldDB" id="A0A4Y9Y8Q8"/>
<comment type="caution">
    <text evidence="3">The sequence shown here is derived from an EMBL/GenBank/DDBJ whole genome shotgun (WGS) entry which is preliminary data.</text>
</comment>
<organism evidence="3 4">
    <name type="scientific">Rhodofomes roseus</name>
    <dbReference type="NCBI Taxonomy" id="34475"/>
    <lineage>
        <taxon>Eukaryota</taxon>
        <taxon>Fungi</taxon>
        <taxon>Dikarya</taxon>
        <taxon>Basidiomycota</taxon>
        <taxon>Agaricomycotina</taxon>
        <taxon>Agaricomycetes</taxon>
        <taxon>Polyporales</taxon>
        <taxon>Rhodofomes</taxon>
    </lineage>
</organism>
<protein>
    <recommendedName>
        <fullName evidence="2">Ams2/SPT21 N-terminal domain-containing protein</fullName>
    </recommendedName>
</protein>
<feature type="compositionally biased region" description="Basic and acidic residues" evidence="1">
    <location>
        <begin position="399"/>
        <end position="411"/>
    </location>
</feature>
<dbReference type="InterPro" id="IPR057725">
    <property type="entry name" value="Ams2-SPT21_N"/>
</dbReference>
<feature type="region of interest" description="Disordered" evidence="1">
    <location>
        <begin position="397"/>
        <end position="479"/>
    </location>
</feature>
<feature type="domain" description="Ams2/SPT21 N-terminal" evidence="2">
    <location>
        <begin position="2"/>
        <end position="116"/>
    </location>
</feature>
<dbReference type="STRING" id="34475.A0A4Y9Y8Q8"/>
<evidence type="ECO:0000259" key="2">
    <source>
        <dbReference type="Pfam" id="PF25823"/>
    </source>
</evidence>
<proteinExistence type="predicted"/>
<evidence type="ECO:0000313" key="3">
    <source>
        <dbReference type="EMBL" id="TFY58278.1"/>
    </source>
</evidence>
<feature type="compositionally biased region" description="Low complexity" evidence="1">
    <location>
        <begin position="555"/>
        <end position="564"/>
    </location>
</feature>
<feature type="compositionally biased region" description="Basic and acidic residues" evidence="1">
    <location>
        <begin position="530"/>
        <end position="539"/>
    </location>
</feature>
<feature type="compositionally biased region" description="Low complexity" evidence="1">
    <location>
        <begin position="169"/>
        <end position="182"/>
    </location>
</feature>
<name>A0A4Y9Y8Q8_9APHY</name>
<feature type="region of interest" description="Disordered" evidence="1">
    <location>
        <begin position="302"/>
        <end position="339"/>
    </location>
</feature>
<feature type="compositionally biased region" description="Low complexity" evidence="1">
    <location>
        <begin position="319"/>
        <end position="329"/>
    </location>
</feature>
<dbReference type="Pfam" id="PF25823">
    <property type="entry name" value="Ams2-SPT21_N"/>
    <property type="match status" value="1"/>
</dbReference>